<evidence type="ECO:0000256" key="1">
    <source>
        <dbReference type="ARBA" id="ARBA00006194"/>
    </source>
</evidence>
<dbReference type="AlphaFoldDB" id="A0A1E3PH07"/>
<sequence>MSLLVAQSNLFRSARWGLGSFGMRFNSSVSKPQDDMNKFISGYLRNEPSKSTAAPAAGLDSSLKRSIYSSSPSKASTESVSNGKKTIRYVLYGKFTRNNTHVTLCSEYQRVGPGQKGIPEQQLFVEKLRAPQEIKIHCSSGRLGFKGTQQHEYEAGFQVSSRVFSLMEQKGLLDHKIEIVLRGFGKGRQAFETALLGKEGTKLRPLIERITDGTKEKFGGTKSPSHRRV</sequence>
<dbReference type="GO" id="GO:0006412">
    <property type="term" value="P:translation"/>
    <property type="evidence" value="ECO:0007669"/>
    <property type="project" value="InterPro"/>
</dbReference>
<dbReference type="InterPro" id="IPR036967">
    <property type="entry name" value="Ribosomal_uS11_sf"/>
</dbReference>
<evidence type="ECO:0000256" key="3">
    <source>
        <dbReference type="ARBA" id="ARBA00023274"/>
    </source>
</evidence>
<dbReference type="GO" id="GO:0005840">
    <property type="term" value="C:ribosome"/>
    <property type="evidence" value="ECO:0007669"/>
    <property type="project" value="UniProtKB-KW"/>
</dbReference>
<organism evidence="4 5">
    <name type="scientific">Nadsonia fulvescens var. elongata DSM 6958</name>
    <dbReference type="NCBI Taxonomy" id="857566"/>
    <lineage>
        <taxon>Eukaryota</taxon>
        <taxon>Fungi</taxon>
        <taxon>Dikarya</taxon>
        <taxon>Ascomycota</taxon>
        <taxon>Saccharomycotina</taxon>
        <taxon>Dipodascomycetes</taxon>
        <taxon>Dipodascales</taxon>
        <taxon>Dipodascales incertae sedis</taxon>
        <taxon>Nadsonia</taxon>
    </lineage>
</organism>
<evidence type="ECO:0000313" key="5">
    <source>
        <dbReference type="Proteomes" id="UP000095009"/>
    </source>
</evidence>
<dbReference type="STRING" id="857566.A0A1E3PH07"/>
<dbReference type="SUPFAM" id="SSF53137">
    <property type="entry name" value="Translational machinery components"/>
    <property type="match status" value="1"/>
</dbReference>
<dbReference type="GO" id="GO:0003735">
    <property type="term" value="F:structural constituent of ribosome"/>
    <property type="evidence" value="ECO:0007669"/>
    <property type="project" value="InterPro"/>
</dbReference>
<dbReference type="Proteomes" id="UP000095009">
    <property type="component" value="Unassembled WGS sequence"/>
</dbReference>
<evidence type="ECO:0000313" key="4">
    <source>
        <dbReference type="EMBL" id="ODQ64681.1"/>
    </source>
</evidence>
<evidence type="ECO:0000256" key="2">
    <source>
        <dbReference type="ARBA" id="ARBA00022980"/>
    </source>
</evidence>
<keyword evidence="3" id="KW-0687">Ribonucleoprotein</keyword>
<protein>
    <submittedName>
        <fullName evidence="4">Translational machinery component</fullName>
    </submittedName>
</protein>
<accession>A0A1E3PH07</accession>
<name>A0A1E3PH07_9ASCO</name>
<dbReference type="EMBL" id="KV454411">
    <property type="protein sequence ID" value="ODQ64681.1"/>
    <property type="molecule type" value="Genomic_DNA"/>
</dbReference>
<keyword evidence="2" id="KW-0689">Ribosomal protein</keyword>
<keyword evidence="5" id="KW-1185">Reference proteome</keyword>
<dbReference type="InterPro" id="IPR001971">
    <property type="entry name" value="Ribosomal_uS11"/>
</dbReference>
<dbReference type="Gene3D" id="3.30.420.80">
    <property type="entry name" value="Ribosomal protein S11"/>
    <property type="match status" value="1"/>
</dbReference>
<reference evidence="4 5" key="1">
    <citation type="journal article" date="2016" name="Proc. Natl. Acad. Sci. U.S.A.">
        <title>Comparative genomics of biotechnologically important yeasts.</title>
        <authorList>
            <person name="Riley R."/>
            <person name="Haridas S."/>
            <person name="Wolfe K.H."/>
            <person name="Lopes M.R."/>
            <person name="Hittinger C.T."/>
            <person name="Goeker M."/>
            <person name="Salamov A.A."/>
            <person name="Wisecaver J.H."/>
            <person name="Long T.M."/>
            <person name="Calvey C.H."/>
            <person name="Aerts A.L."/>
            <person name="Barry K.W."/>
            <person name="Choi C."/>
            <person name="Clum A."/>
            <person name="Coughlan A.Y."/>
            <person name="Deshpande S."/>
            <person name="Douglass A.P."/>
            <person name="Hanson S.J."/>
            <person name="Klenk H.-P."/>
            <person name="LaButti K.M."/>
            <person name="Lapidus A."/>
            <person name="Lindquist E.A."/>
            <person name="Lipzen A.M."/>
            <person name="Meier-Kolthoff J.P."/>
            <person name="Ohm R.A."/>
            <person name="Otillar R.P."/>
            <person name="Pangilinan J.L."/>
            <person name="Peng Y."/>
            <person name="Rokas A."/>
            <person name="Rosa C.A."/>
            <person name="Scheuner C."/>
            <person name="Sibirny A.A."/>
            <person name="Slot J.C."/>
            <person name="Stielow J.B."/>
            <person name="Sun H."/>
            <person name="Kurtzman C.P."/>
            <person name="Blackwell M."/>
            <person name="Grigoriev I.V."/>
            <person name="Jeffries T.W."/>
        </authorList>
    </citation>
    <scope>NUCLEOTIDE SEQUENCE [LARGE SCALE GENOMIC DNA]</scope>
    <source>
        <strain evidence="4 5">DSM 6958</strain>
    </source>
</reference>
<dbReference type="PANTHER" id="PTHR11759">
    <property type="entry name" value="40S RIBOSOMAL PROTEIN S14/30S RIBOSOMAL PROTEIN S11"/>
    <property type="match status" value="1"/>
</dbReference>
<proteinExistence type="inferred from homology"/>
<dbReference type="GO" id="GO:1990904">
    <property type="term" value="C:ribonucleoprotein complex"/>
    <property type="evidence" value="ECO:0007669"/>
    <property type="project" value="UniProtKB-KW"/>
</dbReference>
<feature type="non-terminal residue" evidence="4">
    <location>
        <position position="1"/>
    </location>
</feature>
<comment type="similarity">
    <text evidence="1">Belongs to the universal ribosomal protein uS11 family.</text>
</comment>
<dbReference type="OrthoDB" id="1654884at2759"/>
<gene>
    <name evidence="4" type="ORF">NADFUDRAFT_47291</name>
</gene>